<dbReference type="InterPro" id="IPR003848">
    <property type="entry name" value="DUF218"/>
</dbReference>
<dbReference type="InterPro" id="IPR051599">
    <property type="entry name" value="Cell_Envelope_Assoc"/>
</dbReference>
<sequence length="261" mass="28278">MDLYNPVKAACLALLAPPGLLLPPLLAGLVLWRRAGRWRLLLPLSLLPMWLSLCEAPALLLQRSLLSPPPPLLPTPAACQAQAHTLVLVLGGGIHQWSSERAGPDLKLETLARLRHGAYLARRCHWPLGFSGGLPSPAKPGDVPEADVAAQVAREELGLSLDLVEPAARDTRENARLSLPLLRARGVRQVVIVTHAEHMPRALRAFQAAALAENASLRLVPAPVGGRGLDQLTPYDWLPSEAGYRRMRYVFYEGLGLLAGH</sequence>
<evidence type="ECO:0000313" key="3">
    <source>
        <dbReference type="EMBL" id="MDL5034494.1"/>
    </source>
</evidence>
<dbReference type="Pfam" id="PF02698">
    <property type="entry name" value="DUF218"/>
    <property type="match status" value="1"/>
</dbReference>
<dbReference type="InterPro" id="IPR014729">
    <property type="entry name" value="Rossmann-like_a/b/a_fold"/>
</dbReference>
<gene>
    <name evidence="3" type="ORF">QRD43_21500</name>
</gene>
<feature type="transmembrane region" description="Helical" evidence="1">
    <location>
        <begin position="40"/>
        <end position="61"/>
    </location>
</feature>
<comment type="caution">
    <text evidence="3">The sequence shown here is derived from an EMBL/GenBank/DDBJ whole genome shotgun (WGS) entry which is preliminary data.</text>
</comment>
<organism evidence="3 4">
    <name type="scientific">Roseateles subflavus</name>
    <dbReference type="NCBI Taxonomy" id="3053353"/>
    <lineage>
        <taxon>Bacteria</taxon>
        <taxon>Pseudomonadati</taxon>
        <taxon>Pseudomonadota</taxon>
        <taxon>Betaproteobacteria</taxon>
        <taxon>Burkholderiales</taxon>
        <taxon>Sphaerotilaceae</taxon>
        <taxon>Roseateles</taxon>
    </lineage>
</organism>
<dbReference type="PANTHER" id="PTHR30336:SF4">
    <property type="entry name" value="ENVELOPE BIOGENESIS FACTOR ELYC"/>
    <property type="match status" value="1"/>
</dbReference>
<dbReference type="CDD" id="cd06259">
    <property type="entry name" value="YdcF-like"/>
    <property type="match status" value="1"/>
</dbReference>
<keyword evidence="1" id="KW-0472">Membrane</keyword>
<accession>A0ABT7LPZ7</accession>
<dbReference type="Gene3D" id="3.40.50.620">
    <property type="entry name" value="HUPs"/>
    <property type="match status" value="1"/>
</dbReference>
<keyword evidence="1" id="KW-1133">Transmembrane helix</keyword>
<dbReference type="RefSeq" id="WP_285984567.1">
    <property type="nucleotide sequence ID" value="NZ_JASVDS010000009.1"/>
</dbReference>
<proteinExistence type="predicted"/>
<feature type="transmembrane region" description="Helical" evidence="1">
    <location>
        <begin position="12"/>
        <end position="33"/>
    </location>
</feature>
<dbReference type="Proteomes" id="UP001238603">
    <property type="component" value="Unassembled WGS sequence"/>
</dbReference>
<feature type="domain" description="DUF218" evidence="2">
    <location>
        <begin position="86"/>
        <end position="256"/>
    </location>
</feature>
<evidence type="ECO:0000259" key="2">
    <source>
        <dbReference type="Pfam" id="PF02698"/>
    </source>
</evidence>
<keyword evidence="4" id="KW-1185">Reference proteome</keyword>
<keyword evidence="1" id="KW-0812">Transmembrane</keyword>
<evidence type="ECO:0000256" key="1">
    <source>
        <dbReference type="SAM" id="Phobius"/>
    </source>
</evidence>
<protein>
    <submittedName>
        <fullName evidence="3">YdcF family protein</fullName>
    </submittedName>
</protein>
<name>A0ABT7LPZ7_9BURK</name>
<evidence type="ECO:0000313" key="4">
    <source>
        <dbReference type="Proteomes" id="UP001238603"/>
    </source>
</evidence>
<reference evidence="3 4" key="1">
    <citation type="submission" date="2023-06" db="EMBL/GenBank/DDBJ databases">
        <title>Pelomonas sp. APW6 16S ribosomal RNA gene genome sequencing and assembly.</title>
        <authorList>
            <person name="Woo H."/>
        </authorList>
    </citation>
    <scope>NUCLEOTIDE SEQUENCE [LARGE SCALE GENOMIC DNA]</scope>
    <source>
        <strain evidence="3 4">APW6</strain>
    </source>
</reference>
<dbReference type="PANTHER" id="PTHR30336">
    <property type="entry name" value="INNER MEMBRANE PROTEIN, PROBABLE PERMEASE"/>
    <property type="match status" value="1"/>
</dbReference>
<dbReference type="EMBL" id="JASVDS010000009">
    <property type="protein sequence ID" value="MDL5034494.1"/>
    <property type="molecule type" value="Genomic_DNA"/>
</dbReference>